<sequence>MNVRGEVTEVGEVRTVSTQYGERDLAEVTVREDTGPRQVTLWGKWTESADLLEPGMELLVTDVEEGEYRGETTYSTGGDSYVVVEPSFLVDVTDVRSWVQCPRMYYLNKLSGIPLAYPVVKGTIVHEVFGDLLRGRDLDESIQERVGEAGLELGLLGRDRDEVAEEVRQNAAAIEGWLAQGALTEDTAEQSSASDATWSHNDDWRSEQTLISDRFGIKGRADALRRGMPVELKTGKNLKRDPRFQDKIQAACYALLLQEKGVPADTGTLLYTKNSALDRTEEDGDLSPAKEFSIGDGLLDFVVRTRNEIAAMEYDAVNSEASDRENPGVPTGYEADATCEYCFEQDTCMVVSGRLDQESKAGQIGNAIPEEERDYFERFYRLVEEERRATHAEYAKLWEQTAEERADDDRALVGLEPAGRRQLDGGRWELRAERAGDAVSKIREGDVVLASDGDPVNGHAELARVERLGRESGSDSDGSSGERSDPRDGNVVVTADEPVELRRLDVYPSELSADRMLTALHDHLLKGDERRKDVLFGRADPEFEDARETYIDNNEAQNDAVNLAVNAEDFALVHGPPGTGKTYTIARTIRALVERGNRVLLSAFTNRAVDNALEALRDQGFEDIVRVGTESGVREDMQDLRLEQAGDPGERVAELRDAGVVAATTATCGSRIMREQSFDVALVDEASQLTEPNTLAAVNLADRFVLVGDHQQLPPVVRTENDLSTSLFERLIETYPEAGVMLDRQYRMSQRIQAFASREFYDGELRPASGEVAAQRLADLPHLAETDLPDELRSNGGVSFVDPDGDADGNTNPAEAERVAEIVGDFLEAGADPAEIGVIAPFRAQVAEIGRRVPDAVTVDTVDRFQGSSKEVIVVSFVATGDLESPIFEDHRRVNVALTRAKKSLVLVGDEAALRTDDLYARMVEWAR</sequence>
<dbReference type="EC" id="3.6.4.12" evidence="3"/>
<dbReference type="SUPFAM" id="SSF52540">
    <property type="entry name" value="P-loop containing nucleoside triphosphate hydrolases"/>
    <property type="match status" value="1"/>
</dbReference>
<proteinExistence type="inferred from homology"/>
<evidence type="ECO:0000256" key="5">
    <source>
        <dbReference type="ARBA" id="ARBA00022705"/>
    </source>
</evidence>
<evidence type="ECO:0000259" key="20">
    <source>
        <dbReference type="Pfam" id="PF08696"/>
    </source>
</evidence>
<keyword evidence="15" id="KW-0238">DNA-binding</keyword>
<comment type="similarity">
    <text evidence="2">Belongs to the DNA2/NAM7 helicase family.</text>
</comment>
<keyword evidence="11" id="KW-0347">Helicase</keyword>
<accession>A0A8U0HVJ5</accession>
<feature type="domain" description="DNA2/NAM7 helicase-like C-terminal" evidence="22">
    <location>
        <begin position="723"/>
        <end position="911"/>
    </location>
</feature>
<keyword evidence="10" id="KW-0378">Hydrolase</keyword>
<dbReference type="GeneID" id="72183803"/>
<comment type="catalytic activity">
    <reaction evidence="18">
        <text>ATP + H2O = ADP + phosphate + H(+)</text>
        <dbReference type="Rhea" id="RHEA:13065"/>
        <dbReference type="ChEBI" id="CHEBI:15377"/>
        <dbReference type="ChEBI" id="CHEBI:15378"/>
        <dbReference type="ChEBI" id="CHEBI:30616"/>
        <dbReference type="ChEBI" id="CHEBI:43474"/>
        <dbReference type="ChEBI" id="CHEBI:456216"/>
        <dbReference type="EC" id="3.6.4.12"/>
    </reaction>
</comment>
<dbReference type="CDD" id="cd18808">
    <property type="entry name" value="SF1_C_Upf1"/>
    <property type="match status" value="1"/>
</dbReference>
<feature type="domain" description="DNA2/NAM7 helicase helicase" evidence="21">
    <location>
        <begin position="554"/>
        <end position="644"/>
    </location>
</feature>
<evidence type="ECO:0000256" key="8">
    <source>
        <dbReference type="ARBA" id="ARBA00022741"/>
    </source>
</evidence>
<evidence type="ECO:0000256" key="7">
    <source>
        <dbReference type="ARBA" id="ARBA00022723"/>
    </source>
</evidence>
<dbReference type="GO" id="GO:0003677">
    <property type="term" value="F:DNA binding"/>
    <property type="evidence" value="ECO:0007669"/>
    <property type="project" value="UniProtKB-KW"/>
</dbReference>
<evidence type="ECO:0000256" key="2">
    <source>
        <dbReference type="ARBA" id="ARBA00007913"/>
    </source>
</evidence>
<evidence type="ECO:0000313" key="23">
    <source>
        <dbReference type="EMBL" id="UPV74731.1"/>
    </source>
</evidence>
<dbReference type="Pfam" id="PF08696">
    <property type="entry name" value="Dna2"/>
    <property type="match status" value="1"/>
</dbReference>
<evidence type="ECO:0000256" key="11">
    <source>
        <dbReference type="ARBA" id="ARBA00022806"/>
    </source>
</evidence>
<dbReference type="GO" id="GO:0043139">
    <property type="term" value="F:5'-3' DNA helicase activity"/>
    <property type="evidence" value="ECO:0007669"/>
    <property type="project" value="TreeGrafter"/>
</dbReference>
<gene>
    <name evidence="23" type="ORF">M0R89_01350</name>
</gene>
<dbReference type="SUPFAM" id="SSF50249">
    <property type="entry name" value="Nucleic acid-binding proteins"/>
    <property type="match status" value="1"/>
</dbReference>
<comment type="cofactor">
    <cofactor evidence="1">
        <name>[4Fe-4S] cluster</name>
        <dbReference type="ChEBI" id="CHEBI:49883"/>
    </cofactor>
</comment>
<protein>
    <recommendedName>
        <fullName evidence="3">DNA helicase</fullName>
        <ecNumber evidence="3">3.6.4.12</ecNumber>
    </recommendedName>
</protein>
<dbReference type="GO" id="GO:0006260">
    <property type="term" value="P:DNA replication"/>
    <property type="evidence" value="ECO:0007669"/>
    <property type="project" value="UniProtKB-KW"/>
</dbReference>
<dbReference type="GO" id="GO:0006281">
    <property type="term" value="P:DNA repair"/>
    <property type="evidence" value="ECO:0007669"/>
    <property type="project" value="UniProtKB-KW"/>
</dbReference>
<dbReference type="GO" id="GO:0016787">
    <property type="term" value="F:hydrolase activity"/>
    <property type="evidence" value="ECO:0007669"/>
    <property type="project" value="UniProtKB-KW"/>
</dbReference>
<dbReference type="InterPro" id="IPR047187">
    <property type="entry name" value="SF1_C_Upf1"/>
</dbReference>
<dbReference type="GO" id="GO:0005524">
    <property type="term" value="F:ATP binding"/>
    <property type="evidence" value="ECO:0007669"/>
    <property type="project" value="UniProtKB-KW"/>
</dbReference>
<dbReference type="Gene3D" id="3.40.50.300">
    <property type="entry name" value="P-loop containing nucleotide triphosphate hydrolases"/>
    <property type="match status" value="3"/>
</dbReference>
<evidence type="ECO:0000259" key="21">
    <source>
        <dbReference type="Pfam" id="PF13086"/>
    </source>
</evidence>
<feature type="region of interest" description="Disordered" evidence="19">
    <location>
        <begin position="466"/>
        <end position="491"/>
    </location>
</feature>
<dbReference type="GO" id="GO:0046872">
    <property type="term" value="F:metal ion binding"/>
    <property type="evidence" value="ECO:0007669"/>
    <property type="project" value="UniProtKB-KW"/>
</dbReference>
<keyword evidence="5" id="KW-0235">DNA replication</keyword>
<dbReference type="Pfam" id="PF13086">
    <property type="entry name" value="AAA_11"/>
    <property type="match status" value="2"/>
</dbReference>
<reference evidence="23 24" key="1">
    <citation type="submission" date="2022-04" db="EMBL/GenBank/DDBJ databases">
        <title>Diverse halophilic archaea isolated from saline environments.</title>
        <authorList>
            <person name="Cui H.-L."/>
        </authorList>
    </citation>
    <scope>NUCLEOTIDE SEQUENCE [LARGE SCALE GENOMIC DNA]</scope>
    <source>
        <strain evidence="23 24">XZYJT49</strain>
    </source>
</reference>
<dbReference type="InterPro" id="IPR027417">
    <property type="entry name" value="P-loop_NTPase"/>
</dbReference>
<evidence type="ECO:0000256" key="15">
    <source>
        <dbReference type="ARBA" id="ARBA00023125"/>
    </source>
</evidence>
<evidence type="ECO:0000259" key="22">
    <source>
        <dbReference type="Pfam" id="PF13087"/>
    </source>
</evidence>
<keyword evidence="8" id="KW-0547">Nucleotide-binding</keyword>
<keyword evidence="9" id="KW-0227">DNA damage</keyword>
<evidence type="ECO:0000256" key="12">
    <source>
        <dbReference type="ARBA" id="ARBA00022840"/>
    </source>
</evidence>
<evidence type="ECO:0000256" key="4">
    <source>
        <dbReference type="ARBA" id="ARBA00022485"/>
    </source>
</evidence>
<dbReference type="InterPro" id="IPR041679">
    <property type="entry name" value="DNA2/NAM7-like_C"/>
</dbReference>
<dbReference type="GO" id="GO:0051539">
    <property type="term" value="F:4 iron, 4 sulfur cluster binding"/>
    <property type="evidence" value="ECO:0007669"/>
    <property type="project" value="UniProtKB-KW"/>
</dbReference>
<evidence type="ECO:0000256" key="13">
    <source>
        <dbReference type="ARBA" id="ARBA00023004"/>
    </source>
</evidence>
<feature type="domain" description="DNA replication factor Dna2 N-terminal" evidence="20">
    <location>
        <begin position="36"/>
        <end position="224"/>
    </location>
</feature>
<evidence type="ECO:0000313" key="24">
    <source>
        <dbReference type="Proteomes" id="UP000830729"/>
    </source>
</evidence>
<dbReference type="RefSeq" id="WP_248650774.1">
    <property type="nucleotide sequence ID" value="NZ_CP096659.1"/>
</dbReference>
<dbReference type="EMBL" id="CP096659">
    <property type="protein sequence ID" value="UPV74731.1"/>
    <property type="molecule type" value="Genomic_DNA"/>
</dbReference>
<keyword evidence="16" id="KW-0234">DNA repair</keyword>
<evidence type="ECO:0000256" key="3">
    <source>
        <dbReference type="ARBA" id="ARBA00012551"/>
    </source>
</evidence>
<feature type="domain" description="DNA2/NAM7 helicase helicase" evidence="21">
    <location>
        <begin position="655"/>
        <end position="718"/>
    </location>
</feature>
<evidence type="ECO:0000256" key="6">
    <source>
        <dbReference type="ARBA" id="ARBA00022722"/>
    </source>
</evidence>
<evidence type="ECO:0000256" key="1">
    <source>
        <dbReference type="ARBA" id="ARBA00001966"/>
    </source>
</evidence>
<evidence type="ECO:0000256" key="19">
    <source>
        <dbReference type="SAM" id="MobiDB-lite"/>
    </source>
</evidence>
<evidence type="ECO:0000256" key="17">
    <source>
        <dbReference type="ARBA" id="ARBA00023268"/>
    </source>
</evidence>
<evidence type="ECO:0000256" key="10">
    <source>
        <dbReference type="ARBA" id="ARBA00022801"/>
    </source>
</evidence>
<dbReference type="Gene3D" id="2.40.50.140">
    <property type="entry name" value="Nucleic acid-binding proteins"/>
    <property type="match status" value="1"/>
</dbReference>
<dbReference type="GO" id="GO:0004518">
    <property type="term" value="F:nuclease activity"/>
    <property type="evidence" value="ECO:0007669"/>
    <property type="project" value="UniProtKB-KW"/>
</dbReference>
<dbReference type="PANTHER" id="PTHR43788:SF8">
    <property type="entry name" value="DNA-BINDING PROTEIN SMUBP-2"/>
    <property type="match status" value="1"/>
</dbReference>
<keyword evidence="14" id="KW-0411">Iron-sulfur</keyword>
<dbReference type="InterPro" id="IPR050534">
    <property type="entry name" value="Coronavir_polyprotein_1ab"/>
</dbReference>
<keyword evidence="24" id="KW-1185">Reference proteome</keyword>
<keyword evidence="12" id="KW-0067">ATP-binding</keyword>
<dbReference type="PANTHER" id="PTHR43788">
    <property type="entry name" value="DNA2/NAM7 HELICASE FAMILY MEMBER"/>
    <property type="match status" value="1"/>
</dbReference>
<dbReference type="InterPro" id="IPR011604">
    <property type="entry name" value="PDDEXK-like_dom_sf"/>
</dbReference>
<dbReference type="InterPro" id="IPR014808">
    <property type="entry name" value="DNA_replication_fac_Dna2_N"/>
</dbReference>
<dbReference type="Gene3D" id="3.90.320.10">
    <property type="match status" value="1"/>
</dbReference>
<keyword evidence="17" id="KW-0511">Multifunctional enzyme</keyword>
<keyword evidence="7" id="KW-0479">Metal-binding</keyword>
<dbReference type="InterPro" id="IPR041677">
    <property type="entry name" value="DNA2/NAM7_AAA_11"/>
</dbReference>
<name>A0A8U0HVJ5_9EURY</name>
<evidence type="ECO:0000256" key="9">
    <source>
        <dbReference type="ARBA" id="ARBA00022763"/>
    </source>
</evidence>
<keyword evidence="4" id="KW-0004">4Fe-4S</keyword>
<evidence type="ECO:0000256" key="16">
    <source>
        <dbReference type="ARBA" id="ARBA00023204"/>
    </source>
</evidence>
<dbReference type="Proteomes" id="UP000830729">
    <property type="component" value="Chromosome"/>
</dbReference>
<evidence type="ECO:0000256" key="14">
    <source>
        <dbReference type="ARBA" id="ARBA00023014"/>
    </source>
</evidence>
<dbReference type="KEGG" id="halx:M0R89_01350"/>
<organism evidence="23 24">
    <name type="scientific">Halorussus limi</name>
    <dbReference type="NCBI Taxonomy" id="2938695"/>
    <lineage>
        <taxon>Archaea</taxon>
        <taxon>Methanobacteriati</taxon>
        <taxon>Methanobacteriota</taxon>
        <taxon>Stenosarchaea group</taxon>
        <taxon>Halobacteria</taxon>
        <taxon>Halobacteriales</taxon>
        <taxon>Haladaptataceae</taxon>
        <taxon>Halorussus</taxon>
    </lineage>
</organism>
<keyword evidence="6" id="KW-0540">Nuclease</keyword>
<dbReference type="Pfam" id="PF13087">
    <property type="entry name" value="AAA_12"/>
    <property type="match status" value="1"/>
</dbReference>
<evidence type="ECO:0000256" key="18">
    <source>
        <dbReference type="ARBA" id="ARBA00047995"/>
    </source>
</evidence>
<dbReference type="AlphaFoldDB" id="A0A8U0HVJ5"/>
<dbReference type="InterPro" id="IPR012340">
    <property type="entry name" value="NA-bd_OB-fold"/>
</dbReference>
<keyword evidence="13" id="KW-0408">Iron</keyword>